<evidence type="ECO:0000256" key="6">
    <source>
        <dbReference type="ARBA" id="ARBA00023136"/>
    </source>
</evidence>
<evidence type="ECO:0000256" key="3">
    <source>
        <dbReference type="ARBA" id="ARBA00022475"/>
    </source>
</evidence>
<proteinExistence type="inferred from homology"/>
<keyword evidence="9" id="KW-0808">Transferase</keyword>
<feature type="transmembrane region" description="Helical" evidence="7">
    <location>
        <begin position="169"/>
        <end position="186"/>
    </location>
</feature>
<protein>
    <submittedName>
        <fullName evidence="9">Acyltransferase</fullName>
    </submittedName>
</protein>
<evidence type="ECO:0000259" key="8">
    <source>
        <dbReference type="Pfam" id="PF01757"/>
    </source>
</evidence>
<dbReference type="EMBL" id="JAHKNG010000049">
    <property type="protein sequence ID" value="MBU3032000.1"/>
    <property type="molecule type" value="Genomic_DNA"/>
</dbReference>
<feature type="domain" description="Acyltransferase 3" evidence="8">
    <location>
        <begin position="5"/>
        <end position="299"/>
    </location>
</feature>
<feature type="transmembrane region" description="Helical" evidence="7">
    <location>
        <begin position="207"/>
        <end position="227"/>
    </location>
</feature>
<evidence type="ECO:0000256" key="2">
    <source>
        <dbReference type="ARBA" id="ARBA00007400"/>
    </source>
</evidence>
<evidence type="ECO:0000256" key="4">
    <source>
        <dbReference type="ARBA" id="ARBA00022692"/>
    </source>
</evidence>
<comment type="caution">
    <text evidence="9">The sequence shown here is derived from an EMBL/GenBank/DDBJ whole genome shotgun (WGS) entry which is preliminary data.</text>
</comment>
<keyword evidence="6 7" id="KW-0472">Membrane</keyword>
<evidence type="ECO:0000256" key="1">
    <source>
        <dbReference type="ARBA" id="ARBA00004651"/>
    </source>
</evidence>
<dbReference type="InterPro" id="IPR002656">
    <property type="entry name" value="Acyl_transf_3_dom"/>
</dbReference>
<comment type="similarity">
    <text evidence="2">Belongs to the acyltransferase 3 family.</text>
</comment>
<evidence type="ECO:0000256" key="5">
    <source>
        <dbReference type="ARBA" id="ARBA00022989"/>
    </source>
</evidence>
<keyword evidence="10" id="KW-1185">Reference proteome</keyword>
<organism evidence="9 10">
    <name type="scientific">Paracoccus marinaquae</name>
    <dbReference type="NCBI Taxonomy" id="2841926"/>
    <lineage>
        <taxon>Bacteria</taxon>
        <taxon>Pseudomonadati</taxon>
        <taxon>Pseudomonadota</taxon>
        <taxon>Alphaproteobacteria</taxon>
        <taxon>Rhodobacterales</taxon>
        <taxon>Paracoccaceae</taxon>
        <taxon>Paracoccus</taxon>
    </lineage>
</organism>
<feature type="transmembrane region" description="Helical" evidence="7">
    <location>
        <begin position="7"/>
        <end position="26"/>
    </location>
</feature>
<dbReference type="PANTHER" id="PTHR40074">
    <property type="entry name" value="O-ACETYLTRANSFERASE WECH"/>
    <property type="match status" value="1"/>
</dbReference>
<reference evidence="9" key="1">
    <citation type="submission" date="2021-06" db="EMBL/GenBank/DDBJ databases">
        <title>Paracoccus bacterium XHP0099 sp. nov., isolated from the surface waters of the Yellow Sea.</title>
        <authorList>
            <person name="Xue H."/>
            <person name="Zhang D."/>
        </authorList>
    </citation>
    <scope>NUCLEOTIDE SEQUENCE</scope>
    <source>
        <strain evidence="9">XHP0099</strain>
    </source>
</reference>
<evidence type="ECO:0000313" key="10">
    <source>
        <dbReference type="Proteomes" id="UP001166191"/>
    </source>
</evidence>
<dbReference type="RefSeq" id="WP_216034607.1">
    <property type="nucleotide sequence ID" value="NZ_JAHKNG010000049.1"/>
</dbReference>
<feature type="transmembrane region" description="Helical" evidence="7">
    <location>
        <begin position="105"/>
        <end position="126"/>
    </location>
</feature>
<keyword evidence="3" id="KW-1003">Cell membrane</keyword>
<comment type="subcellular location">
    <subcellularLocation>
        <location evidence="1">Cell membrane</location>
        <topology evidence="1">Multi-pass membrane protein</topology>
    </subcellularLocation>
</comment>
<keyword evidence="5 7" id="KW-1133">Transmembrane helix</keyword>
<evidence type="ECO:0000256" key="7">
    <source>
        <dbReference type="SAM" id="Phobius"/>
    </source>
</evidence>
<feature type="transmembrane region" description="Helical" evidence="7">
    <location>
        <begin position="32"/>
        <end position="59"/>
    </location>
</feature>
<dbReference type="GO" id="GO:0016746">
    <property type="term" value="F:acyltransferase activity"/>
    <property type="evidence" value="ECO:0007669"/>
    <property type="project" value="UniProtKB-KW"/>
</dbReference>
<feature type="transmembrane region" description="Helical" evidence="7">
    <location>
        <begin position="288"/>
        <end position="306"/>
    </location>
</feature>
<accession>A0ABS6AN52</accession>
<feature type="transmembrane region" description="Helical" evidence="7">
    <location>
        <begin position="263"/>
        <end position="282"/>
    </location>
</feature>
<feature type="transmembrane region" description="Helical" evidence="7">
    <location>
        <begin position="71"/>
        <end position="93"/>
    </location>
</feature>
<dbReference type="Proteomes" id="UP001166191">
    <property type="component" value="Unassembled WGS sequence"/>
</dbReference>
<name>A0ABS6AN52_9RHOB</name>
<dbReference type="PANTHER" id="PTHR40074:SF2">
    <property type="entry name" value="O-ACETYLTRANSFERASE WECH"/>
    <property type="match status" value="1"/>
</dbReference>
<feature type="transmembrane region" description="Helical" evidence="7">
    <location>
        <begin position="133"/>
        <end position="157"/>
    </location>
</feature>
<dbReference type="Pfam" id="PF01757">
    <property type="entry name" value="Acyl_transf_3"/>
    <property type="match status" value="1"/>
</dbReference>
<sequence>MTQRIYAVDYMKIVIIAFVVIGHAGLGRETLGLPYVILANTVFRTAVPLFAMASGFFLFRTGLKGRSRTWIFRLLVLYVTWYAVFFLIMRLWHQSALLNLREFLLGFYHLWFLEALAIGAVLLILFARKGPKVLARAAIICAVIGLSLQFLQVTHLVDIPLDIYRSGPFYIFPFVAMGYLFALGMADPKALPWPLPDRARMMRLAQIGFALALVENTLTLTVIGPYALLEFPLGIFLLTPALFGLILRIEAPPTDLPLGQMALAIYIMHVLFLYGATVLGWTHPLLPALAGFFVPALVVLGIRRLGWRQDPIRQSF</sequence>
<keyword evidence="9" id="KW-0012">Acyltransferase</keyword>
<evidence type="ECO:0000313" key="9">
    <source>
        <dbReference type="EMBL" id="MBU3032000.1"/>
    </source>
</evidence>
<keyword evidence="4 7" id="KW-0812">Transmembrane</keyword>
<gene>
    <name evidence="9" type="ORF">KNW02_18030</name>
</gene>
<feature type="transmembrane region" description="Helical" evidence="7">
    <location>
        <begin position="233"/>
        <end position="251"/>
    </location>
</feature>